<proteinExistence type="predicted"/>
<dbReference type="InterPro" id="IPR028098">
    <property type="entry name" value="Glyco_trans_4-like_N"/>
</dbReference>
<name>A0A538TY99_UNCEI</name>
<feature type="region of interest" description="Disordered" evidence="3">
    <location>
        <begin position="1"/>
        <end position="23"/>
    </location>
</feature>
<dbReference type="Pfam" id="PF13439">
    <property type="entry name" value="Glyco_transf_4"/>
    <property type="match status" value="1"/>
</dbReference>
<evidence type="ECO:0000313" key="6">
    <source>
        <dbReference type="Proteomes" id="UP000316609"/>
    </source>
</evidence>
<evidence type="ECO:0000256" key="1">
    <source>
        <dbReference type="ARBA" id="ARBA00022676"/>
    </source>
</evidence>
<dbReference type="EMBL" id="VBOY01000007">
    <property type="protein sequence ID" value="TMQ68561.1"/>
    <property type="molecule type" value="Genomic_DNA"/>
</dbReference>
<organism evidence="5 6">
    <name type="scientific">Eiseniibacteriota bacterium</name>
    <dbReference type="NCBI Taxonomy" id="2212470"/>
    <lineage>
        <taxon>Bacteria</taxon>
        <taxon>Candidatus Eiseniibacteriota</taxon>
    </lineage>
</organism>
<dbReference type="Proteomes" id="UP000316609">
    <property type="component" value="Unassembled WGS sequence"/>
</dbReference>
<dbReference type="CDD" id="cd03801">
    <property type="entry name" value="GT4_PimA-like"/>
    <property type="match status" value="1"/>
</dbReference>
<dbReference type="PANTHER" id="PTHR12526:SF510">
    <property type="entry name" value="D-INOSITOL 3-PHOSPHATE GLYCOSYLTRANSFERASE"/>
    <property type="match status" value="1"/>
</dbReference>
<dbReference type="PANTHER" id="PTHR12526">
    <property type="entry name" value="GLYCOSYLTRANSFERASE"/>
    <property type="match status" value="1"/>
</dbReference>
<keyword evidence="2 5" id="KW-0808">Transferase</keyword>
<evidence type="ECO:0000256" key="2">
    <source>
        <dbReference type="ARBA" id="ARBA00022679"/>
    </source>
</evidence>
<dbReference type="AlphaFoldDB" id="A0A538TY99"/>
<dbReference type="Pfam" id="PF13692">
    <property type="entry name" value="Glyco_trans_1_4"/>
    <property type="match status" value="1"/>
</dbReference>
<feature type="domain" description="Glycosyltransferase subfamily 4-like N-terminal" evidence="4">
    <location>
        <begin position="39"/>
        <end position="195"/>
    </location>
</feature>
<sequence>MEPQAHVAPGSDPHRTRAKSQPEPVSLLLVQGGDTLGIAERVLWELSARLSPRRYTIRVWLSRAPALDELAESLGTLGHGVVRIDELSSGWDWPGLLSTWSSLRAARATLLHLHAARPEVHHRLLALARRAGIAHRVVTRHGPMGSSDATPGPARRALREVEAITVPCRVLRDAVVRELSVDRAAVRVVPNGADPPDESLEAAAARRWRDELSVGMFRPLWVCAARLEEAKGHADLIDALARVHGHGLDFVAALAGEGSLGPMLERRAAGAGLSGRVRFLGQVDSIGPLIQGADACVLASRSEAQPSFLLEAMARARPVVATSVGGIPELIEDGVHGRLVPPGDPEALAAALSELHGKQDLAREMGRNGAERHRACFTWDRAIEGFEAVYDDLLGLASFSPSARVSRPGYPRLRS</sequence>
<keyword evidence="1" id="KW-0328">Glycosyltransferase</keyword>
<comment type="caution">
    <text evidence="5">The sequence shown here is derived from an EMBL/GenBank/DDBJ whole genome shotgun (WGS) entry which is preliminary data.</text>
</comment>
<dbReference type="GO" id="GO:0016757">
    <property type="term" value="F:glycosyltransferase activity"/>
    <property type="evidence" value="ECO:0007669"/>
    <property type="project" value="UniProtKB-KW"/>
</dbReference>
<evidence type="ECO:0000256" key="3">
    <source>
        <dbReference type="SAM" id="MobiDB-lite"/>
    </source>
</evidence>
<accession>A0A538TY99</accession>
<evidence type="ECO:0000313" key="5">
    <source>
        <dbReference type="EMBL" id="TMQ68561.1"/>
    </source>
</evidence>
<dbReference type="SUPFAM" id="SSF53756">
    <property type="entry name" value="UDP-Glycosyltransferase/glycogen phosphorylase"/>
    <property type="match status" value="1"/>
</dbReference>
<reference evidence="5 6" key="1">
    <citation type="journal article" date="2019" name="Nat. Microbiol.">
        <title>Mediterranean grassland soil C-N compound turnover is dependent on rainfall and depth, and is mediated by genomically divergent microorganisms.</title>
        <authorList>
            <person name="Diamond S."/>
            <person name="Andeer P.F."/>
            <person name="Li Z."/>
            <person name="Crits-Christoph A."/>
            <person name="Burstein D."/>
            <person name="Anantharaman K."/>
            <person name="Lane K.R."/>
            <person name="Thomas B.C."/>
            <person name="Pan C."/>
            <person name="Northen T.R."/>
            <person name="Banfield J.F."/>
        </authorList>
    </citation>
    <scope>NUCLEOTIDE SEQUENCE [LARGE SCALE GENOMIC DNA]</scope>
    <source>
        <strain evidence="5">WS_8</strain>
    </source>
</reference>
<evidence type="ECO:0000259" key="4">
    <source>
        <dbReference type="Pfam" id="PF13439"/>
    </source>
</evidence>
<gene>
    <name evidence="5" type="ORF">E6K78_01035</name>
</gene>
<protein>
    <submittedName>
        <fullName evidence="5">Glycosyltransferase family 4 protein</fullName>
    </submittedName>
</protein>
<dbReference type="Gene3D" id="3.40.50.2000">
    <property type="entry name" value="Glycogen Phosphorylase B"/>
    <property type="match status" value="2"/>
</dbReference>